<dbReference type="EMBL" id="CAJOBA010002074">
    <property type="protein sequence ID" value="CAF3628565.1"/>
    <property type="molecule type" value="Genomic_DNA"/>
</dbReference>
<accession>A0A813YUQ5</accession>
<reference evidence="4" key="1">
    <citation type="submission" date="2021-02" db="EMBL/GenBank/DDBJ databases">
        <authorList>
            <person name="Nowell W R."/>
        </authorList>
    </citation>
    <scope>NUCLEOTIDE SEQUENCE</scope>
</reference>
<dbReference type="Proteomes" id="UP000681722">
    <property type="component" value="Unassembled WGS sequence"/>
</dbReference>
<evidence type="ECO:0000313" key="3">
    <source>
        <dbReference type="EMBL" id="CAF0843479.1"/>
    </source>
</evidence>
<keyword evidence="2" id="KW-0812">Transmembrane</keyword>
<proteinExistence type="predicted"/>
<keyword evidence="7" id="KW-1185">Reference proteome</keyword>
<dbReference type="EMBL" id="CAJNOQ010001357">
    <property type="protein sequence ID" value="CAF0889053.1"/>
    <property type="molecule type" value="Genomic_DNA"/>
</dbReference>
<dbReference type="Proteomes" id="UP000663829">
    <property type="component" value="Unassembled WGS sequence"/>
</dbReference>
<protein>
    <submittedName>
        <fullName evidence="4">Uncharacterized protein</fullName>
    </submittedName>
</protein>
<evidence type="ECO:0000313" key="4">
    <source>
        <dbReference type="EMBL" id="CAF0889053.1"/>
    </source>
</evidence>
<feature type="compositionally biased region" description="Basic and acidic residues" evidence="1">
    <location>
        <begin position="73"/>
        <end position="106"/>
    </location>
</feature>
<keyword evidence="2" id="KW-1133">Transmembrane helix</keyword>
<evidence type="ECO:0000313" key="7">
    <source>
        <dbReference type="Proteomes" id="UP000663829"/>
    </source>
</evidence>
<keyword evidence="2" id="KW-0472">Membrane</keyword>
<evidence type="ECO:0000256" key="2">
    <source>
        <dbReference type="SAM" id="Phobius"/>
    </source>
</evidence>
<organism evidence="4 7">
    <name type="scientific">Didymodactylos carnosus</name>
    <dbReference type="NCBI Taxonomy" id="1234261"/>
    <lineage>
        <taxon>Eukaryota</taxon>
        <taxon>Metazoa</taxon>
        <taxon>Spiralia</taxon>
        <taxon>Gnathifera</taxon>
        <taxon>Rotifera</taxon>
        <taxon>Eurotatoria</taxon>
        <taxon>Bdelloidea</taxon>
        <taxon>Philodinida</taxon>
        <taxon>Philodinidae</taxon>
        <taxon>Didymodactylos</taxon>
    </lineage>
</organism>
<dbReference type="EMBL" id="CAJNOK010002074">
    <property type="protein sequence ID" value="CAF0843479.1"/>
    <property type="molecule type" value="Genomic_DNA"/>
</dbReference>
<sequence length="199" mass="22744">MINLNDELSAILILVAVSCGGLSLILVIGVIIFLIYYNHKKKSKINPNEVRDTSSLDTISIKSVAETQLTKTTKSEKRSGRQILSDRGRPIETRSERQILSDRGRPLDSQASTNIIPSYKKRTHERSILTPFTERRSENGSDQEMDDVMPIKTRHIMNPMTDMTHTYPRQTPYPAEVIQRERIMHAQRYPAANNGYFNN</sequence>
<dbReference type="Proteomes" id="UP000677228">
    <property type="component" value="Unassembled WGS sequence"/>
</dbReference>
<dbReference type="Proteomes" id="UP000682733">
    <property type="component" value="Unassembled WGS sequence"/>
</dbReference>
<name>A0A813YUQ5_9BILA</name>
<evidence type="ECO:0000256" key="1">
    <source>
        <dbReference type="SAM" id="MobiDB-lite"/>
    </source>
</evidence>
<evidence type="ECO:0000313" key="5">
    <source>
        <dbReference type="EMBL" id="CAF3628565.1"/>
    </source>
</evidence>
<feature type="region of interest" description="Disordered" evidence="1">
    <location>
        <begin position="70"/>
        <end position="111"/>
    </location>
</feature>
<feature type="transmembrane region" description="Helical" evidence="2">
    <location>
        <begin position="12"/>
        <end position="37"/>
    </location>
</feature>
<dbReference type="EMBL" id="CAJOBC010001357">
    <property type="protein sequence ID" value="CAF3673740.1"/>
    <property type="molecule type" value="Genomic_DNA"/>
</dbReference>
<evidence type="ECO:0000313" key="6">
    <source>
        <dbReference type="EMBL" id="CAF3673740.1"/>
    </source>
</evidence>
<comment type="caution">
    <text evidence="4">The sequence shown here is derived from an EMBL/GenBank/DDBJ whole genome shotgun (WGS) entry which is preliminary data.</text>
</comment>
<gene>
    <name evidence="4" type="ORF">GPM918_LOCUS8022</name>
    <name evidence="3" type="ORF">OVA965_LOCUS6767</name>
    <name evidence="6" type="ORF">SRO942_LOCUS8022</name>
    <name evidence="5" type="ORF">TMI583_LOCUS6763</name>
</gene>
<dbReference type="AlphaFoldDB" id="A0A813YUQ5"/>